<keyword evidence="2" id="KW-0472">Membrane</keyword>
<dbReference type="PANTHER" id="PTHR41259">
    <property type="entry name" value="DOUBLE-STRAND BREAK REPAIR RAD50 ATPASE, PUTATIVE-RELATED"/>
    <property type="match status" value="1"/>
</dbReference>
<feature type="coiled-coil region" evidence="1">
    <location>
        <begin position="488"/>
        <end position="515"/>
    </location>
</feature>
<sequence length="697" mass="78361">MRINELSMRNFRRFHEADFTLGEGINVVKGPNESGKSTMLQALLAALFWKVDSTRKEVRDCISWGEESGFVLELKGEAGGEAFSLQKDFSSKKLWLEWGRVRTGDSAEVEQCIRDWLGVGSEAAFRSTAGIRQDEVSEIAAGRKELSESLQVTVTGSEGGKDAIQALQSINKELGELLRGTRNPAKNPGPIARLQEEISRREASREELARAVETRATARRRMDAISGETRELRANLESVESLARDSVERADIEEDIEDFHRRYGSLESAARLIEEDEALSREELAKYGNLKRILDTRREEIGELELRRAGLMEGSNIIKGKLEKARRPEHTAWAPYAAVAALTLFLVGLAGMALSPLMLLISGAGLLLAVLALLPGRYFVFLRKGRDINSLKEQVTELESADIQLAARAERIIEEAGCYSADGFNNLKMAYLELLATRKEIADKLEVLVPDGNIAGVEEQARRLAGEVSLRERRLKELRGLTVDPQHLQGVLREKDGLQGKLEELKEERIRFEVALSEEGVEEEKLQIEEELQFSYQRVNRLILKAQALDLAAKWLNRATGETLSSAARQMETLMGDYIGRITDDRYCRVRVDEGNFALQVWSDEKGDDIDPAFLSRGTIDQLYLAARLSLVEIICDHRYPPLLLDDPFVTFDPRRLGKAMEVLKDFSRGQQVIIFTCSDVYDRYANRVVKLQTAQE</sequence>
<evidence type="ECO:0000256" key="2">
    <source>
        <dbReference type="SAM" id="Phobius"/>
    </source>
</evidence>
<keyword evidence="2" id="KW-0812">Transmembrane</keyword>
<dbReference type="GO" id="GO:0006302">
    <property type="term" value="P:double-strand break repair"/>
    <property type="evidence" value="ECO:0007669"/>
    <property type="project" value="InterPro"/>
</dbReference>
<dbReference type="Pfam" id="PF13476">
    <property type="entry name" value="AAA_23"/>
    <property type="match status" value="1"/>
</dbReference>
<dbReference type="InterPro" id="IPR027417">
    <property type="entry name" value="P-loop_NTPase"/>
</dbReference>
<feature type="coiled-coil region" evidence="1">
    <location>
        <begin position="191"/>
        <end position="221"/>
    </location>
</feature>
<dbReference type="EMBL" id="MELK01000040">
    <property type="protein sequence ID" value="OFW56838.1"/>
    <property type="molecule type" value="Genomic_DNA"/>
</dbReference>
<evidence type="ECO:0000256" key="1">
    <source>
        <dbReference type="SAM" id="Coils"/>
    </source>
</evidence>
<feature type="domain" description="Rad50/SbcC-type AAA" evidence="3">
    <location>
        <begin position="5"/>
        <end position="256"/>
    </location>
</feature>
<dbReference type="AlphaFoldDB" id="A0A1F2WIZ6"/>
<feature type="transmembrane region" description="Helical" evidence="2">
    <location>
        <begin position="360"/>
        <end position="380"/>
    </location>
</feature>
<name>A0A1F2WIZ6_9ACTN</name>
<keyword evidence="1" id="KW-0175">Coiled coil</keyword>
<proteinExistence type="predicted"/>
<dbReference type="Proteomes" id="UP000177876">
    <property type="component" value="Unassembled WGS sequence"/>
</dbReference>
<evidence type="ECO:0000313" key="4">
    <source>
        <dbReference type="EMBL" id="OFW56838.1"/>
    </source>
</evidence>
<organism evidence="4 5">
    <name type="scientific">Candidatus Solincola sediminis</name>
    <dbReference type="NCBI Taxonomy" id="1797199"/>
    <lineage>
        <taxon>Bacteria</taxon>
        <taxon>Bacillati</taxon>
        <taxon>Actinomycetota</taxon>
        <taxon>Candidatus Geothermincolia</taxon>
        <taxon>Candidatus Geothermincolales</taxon>
        <taxon>Candidatus Geothermincolaceae</taxon>
        <taxon>Candidatus Solincola</taxon>
    </lineage>
</organism>
<keyword evidence="2" id="KW-1133">Transmembrane helix</keyword>
<dbReference type="GO" id="GO:0016887">
    <property type="term" value="F:ATP hydrolysis activity"/>
    <property type="evidence" value="ECO:0007669"/>
    <property type="project" value="InterPro"/>
</dbReference>
<dbReference type="InterPro" id="IPR038729">
    <property type="entry name" value="Rad50/SbcC_AAA"/>
</dbReference>
<dbReference type="PANTHER" id="PTHR41259:SF1">
    <property type="entry name" value="DOUBLE-STRAND BREAK REPAIR RAD50 ATPASE, PUTATIVE-RELATED"/>
    <property type="match status" value="1"/>
</dbReference>
<dbReference type="Gene3D" id="3.40.50.300">
    <property type="entry name" value="P-loop containing nucleotide triphosphate hydrolases"/>
    <property type="match status" value="2"/>
</dbReference>
<protein>
    <recommendedName>
        <fullName evidence="3">Rad50/SbcC-type AAA domain-containing protein</fullName>
    </recommendedName>
</protein>
<gene>
    <name evidence="4" type="ORF">A2Y75_06645</name>
</gene>
<reference evidence="4 5" key="1">
    <citation type="journal article" date="2016" name="Nat. Commun.">
        <title>Thousands of microbial genomes shed light on interconnected biogeochemical processes in an aquifer system.</title>
        <authorList>
            <person name="Anantharaman K."/>
            <person name="Brown C.T."/>
            <person name="Hug L.A."/>
            <person name="Sharon I."/>
            <person name="Castelle C.J."/>
            <person name="Probst A.J."/>
            <person name="Thomas B.C."/>
            <person name="Singh A."/>
            <person name="Wilkins M.J."/>
            <person name="Karaoz U."/>
            <person name="Brodie E.L."/>
            <person name="Williams K.H."/>
            <person name="Hubbard S.S."/>
            <person name="Banfield J.F."/>
        </authorList>
    </citation>
    <scope>NUCLEOTIDE SEQUENCE [LARGE SCALE GENOMIC DNA]</scope>
</reference>
<feature type="transmembrane region" description="Helical" evidence="2">
    <location>
        <begin position="333"/>
        <end position="354"/>
    </location>
</feature>
<comment type="caution">
    <text evidence="4">The sequence shown here is derived from an EMBL/GenBank/DDBJ whole genome shotgun (WGS) entry which is preliminary data.</text>
</comment>
<evidence type="ECO:0000313" key="5">
    <source>
        <dbReference type="Proteomes" id="UP000177876"/>
    </source>
</evidence>
<dbReference type="SUPFAM" id="SSF52540">
    <property type="entry name" value="P-loop containing nucleoside triphosphate hydrolases"/>
    <property type="match status" value="1"/>
</dbReference>
<evidence type="ECO:0000259" key="3">
    <source>
        <dbReference type="Pfam" id="PF13476"/>
    </source>
</evidence>
<accession>A0A1F2WIZ6</accession>
<dbReference type="STRING" id="1797197.A2Y75_06645"/>